<evidence type="ECO:0000313" key="2">
    <source>
        <dbReference type="Proteomes" id="UP000266178"/>
    </source>
</evidence>
<name>A0A399F9J2_9DEIN</name>
<dbReference type="RefSeq" id="WP_119357975.1">
    <property type="nucleotide sequence ID" value="NZ_BJXM01000001.1"/>
</dbReference>
<protein>
    <submittedName>
        <fullName evidence="1">Uncharacterized protein</fullName>
    </submittedName>
</protein>
<accession>A0A399F9J2</accession>
<dbReference type="AlphaFoldDB" id="A0A399F9J2"/>
<evidence type="ECO:0000313" key="1">
    <source>
        <dbReference type="EMBL" id="RIH91582.1"/>
    </source>
</evidence>
<reference evidence="1 2" key="1">
    <citation type="submission" date="2018-08" db="EMBL/GenBank/DDBJ databases">
        <title>Meiothermus granaticius genome AF-68 sequencing project.</title>
        <authorList>
            <person name="Da Costa M.S."/>
            <person name="Albuquerque L."/>
            <person name="Raposo P."/>
            <person name="Froufe H.J.C."/>
            <person name="Barroso C.S."/>
            <person name="Egas C."/>
        </authorList>
    </citation>
    <scope>NUCLEOTIDE SEQUENCE [LARGE SCALE GENOMIC DNA]</scope>
    <source>
        <strain evidence="1 2">AF-68</strain>
    </source>
</reference>
<sequence>MLDLLGGVGMAEGLLELLSPAVWVSLLQQWPQGEAVAAGMLRSLLIASGEELPSGSGFSGYARVHFNDRLGWLAFRQGKLLEAWSEAEGRCVAGLEAYRALQEGLERGDPSLYRLTPEVILPLLALTRGSLRAAGIPAASVIAGDLFASLGQEGFGGALILEDAPGSLEPPLPRLTEGASGQAWYFIGGQVLFGAEVPPGFSRGRLYLVQMPLKEPPDLREALAQAEHQGRAKQLEALWGAAGIVLREYMGRGAASALDRLRRSHPGEDPAALSLALRHWFENSLEPNAARMFDRLVKG</sequence>
<keyword evidence="2" id="KW-1185">Reference proteome</keyword>
<comment type="caution">
    <text evidence="1">The sequence shown here is derived from an EMBL/GenBank/DDBJ whole genome shotgun (WGS) entry which is preliminary data.</text>
</comment>
<dbReference type="EMBL" id="QWLB01000038">
    <property type="protein sequence ID" value="RIH91582.1"/>
    <property type="molecule type" value="Genomic_DNA"/>
</dbReference>
<organism evidence="1 2">
    <name type="scientific">Meiothermus granaticius NBRC 107808</name>
    <dbReference type="NCBI Taxonomy" id="1227551"/>
    <lineage>
        <taxon>Bacteria</taxon>
        <taxon>Thermotogati</taxon>
        <taxon>Deinococcota</taxon>
        <taxon>Deinococci</taxon>
        <taxon>Thermales</taxon>
        <taxon>Thermaceae</taxon>
        <taxon>Meiothermus</taxon>
    </lineage>
</organism>
<proteinExistence type="predicted"/>
<dbReference type="Proteomes" id="UP000266178">
    <property type="component" value="Unassembled WGS sequence"/>
</dbReference>
<dbReference type="OrthoDB" id="26493at2"/>
<gene>
    <name evidence="1" type="ORF">Mgrana_02522</name>
</gene>